<keyword evidence="2" id="KW-0472">Membrane</keyword>
<evidence type="ECO:0000256" key="1">
    <source>
        <dbReference type="SAM" id="MobiDB-lite"/>
    </source>
</evidence>
<proteinExistence type="predicted"/>
<reference evidence="4 5" key="1">
    <citation type="submission" date="2020-11" db="EMBL/GenBank/DDBJ databases">
        <title>Pseudonocardia abyssalis sp. nov. and Pseudonocardia oceani sp. nov., description and phylogenomic analysis of two novel actinomycetes isolated from the deep Southern Ocean.</title>
        <authorList>
            <person name="Parra J."/>
        </authorList>
    </citation>
    <scope>NUCLEOTIDE SEQUENCE [LARGE SCALE GENOMIC DNA]</scope>
    <source>
        <strain evidence="5">KRD185</strain>
    </source>
</reference>
<dbReference type="InterPro" id="IPR025637">
    <property type="entry name" value="DUF4333"/>
</dbReference>
<dbReference type="Proteomes" id="UP000694300">
    <property type="component" value="Unassembled WGS sequence"/>
</dbReference>
<dbReference type="EMBL" id="JADQDF010000001">
    <property type="protein sequence ID" value="MBW0132397.1"/>
    <property type="molecule type" value="Genomic_DNA"/>
</dbReference>
<protein>
    <submittedName>
        <fullName evidence="4">DUF4333 domain-containing protein</fullName>
    </submittedName>
</protein>
<feature type="transmembrane region" description="Helical" evidence="2">
    <location>
        <begin position="77"/>
        <end position="101"/>
    </location>
</feature>
<evidence type="ECO:0000313" key="5">
    <source>
        <dbReference type="Proteomes" id="UP000694300"/>
    </source>
</evidence>
<gene>
    <name evidence="4" type="ORF">I4I82_32655</name>
</gene>
<keyword evidence="2" id="KW-1133">Transmembrane helix</keyword>
<feature type="region of interest" description="Disordered" evidence="1">
    <location>
        <begin position="1"/>
        <end position="70"/>
    </location>
</feature>
<dbReference type="RefSeq" id="WP_218596386.1">
    <property type="nucleotide sequence ID" value="NZ_JADQDF010000001.1"/>
</dbReference>
<comment type="caution">
    <text evidence="4">The sequence shown here is derived from an EMBL/GenBank/DDBJ whole genome shotgun (WGS) entry which is preliminary data.</text>
</comment>
<keyword evidence="5" id="KW-1185">Reference proteome</keyword>
<evidence type="ECO:0000313" key="4">
    <source>
        <dbReference type="EMBL" id="MBW0132397.1"/>
    </source>
</evidence>
<feature type="domain" description="DUF4333" evidence="3">
    <location>
        <begin position="94"/>
        <end position="165"/>
    </location>
</feature>
<dbReference type="Pfam" id="PF14230">
    <property type="entry name" value="DUF4333"/>
    <property type="match status" value="1"/>
</dbReference>
<keyword evidence="2" id="KW-0812">Transmembrane</keyword>
<evidence type="ECO:0000256" key="2">
    <source>
        <dbReference type="SAM" id="Phobius"/>
    </source>
</evidence>
<organism evidence="4 5">
    <name type="scientific">Pseudonocardia oceani</name>
    <dbReference type="NCBI Taxonomy" id="2792013"/>
    <lineage>
        <taxon>Bacteria</taxon>
        <taxon>Bacillati</taxon>
        <taxon>Actinomycetota</taxon>
        <taxon>Actinomycetes</taxon>
        <taxon>Pseudonocardiales</taxon>
        <taxon>Pseudonocardiaceae</taxon>
        <taxon>Pseudonocardia</taxon>
    </lineage>
</organism>
<accession>A0ABS6UJG6</accession>
<sequence>MIEPTAVVPTYRAPQVPQQQGWGQHDPYAATRLGPAPAAPGFRDPLWEQSGWGQGQGQPGRGWEQPAPPPRRRRTGLIIGVVVGVLVLLGALAAAAVLLLAPRQLSTADVQSEIVRVTQEEVGVAPVDVRCPESIEVAAGSTTTCTATLDGQALSYGVRQDDDQGNLTITHDRTLLVAELDSTASALLSAEVGEEVVVACGVEGQTVLVNAPGAPMACGAANVADPTLTAAVTVTVDEAGTVTYEVL</sequence>
<evidence type="ECO:0000259" key="3">
    <source>
        <dbReference type="Pfam" id="PF14230"/>
    </source>
</evidence>
<name>A0ABS6UJG6_9PSEU</name>